<keyword evidence="15" id="KW-0830">Ubiquinone</keyword>
<evidence type="ECO:0000256" key="1">
    <source>
        <dbReference type="ARBA" id="ARBA00005020"/>
    </source>
</evidence>
<evidence type="ECO:0000256" key="13">
    <source>
        <dbReference type="SAM" id="Phobius"/>
    </source>
</evidence>
<dbReference type="EMBL" id="CP009574">
    <property type="protein sequence ID" value="AIT09253.1"/>
    <property type="molecule type" value="Genomic_DNA"/>
</dbReference>
<dbReference type="InterPro" id="IPR004147">
    <property type="entry name" value="ABC1_dom"/>
</dbReference>
<dbReference type="InterPro" id="IPR050154">
    <property type="entry name" value="UbiB_kinase"/>
</dbReference>
<dbReference type="eggNOG" id="COG0661">
    <property type="taxonomic scope" value="Bacteria"/>
</dbReference>
<keyword evidence="3" id="KW-1003">Cell membrane</keyword>
<dbReference type="STRING" id="1547445.LO80_04230"/>
<dbReference type="OrthoDB" id="9795390at2"/>
<evidence type="ECO:0000256" key="2">
    <source>
        <dbReference type="ARBA" id="ARBA00009670"/>
    </source>
</evidence>
<evidence type="ECO:0000313" key="16">
    <source>
        <dbReference type="Proteomes" id="UP000029672"/>
    </source>
</evidence>
<dbReference type="NCBIfam" id="NF003404">
    <property type="entry name" value="PRK04750.1"/>
    <property type="match status" value="1"/>
</dbReference>
<comment type="similarity">
    <text evidence="2">Belongs to the protein kinase superfamily. ADCK protein kinase family.</text>
</comment>
<evidence type="ECO:0000256" key="5">
    <source>
        <dbReference type="ARBA" id="ARBA00022679"/>
    </source>
</evidence>
<dbReference type="GO" id="GO:0005524">
    <property type="term" value="F:ATP binding"/>
    <property type="evidence" value="ECO:0007669"/>
    <property type="project" value="UniProtKB-KW"/>
</dbReference>
<keyword evidence="5" id="KW-0808">Transferase</keyword>
<sequence>MIRKFLRLIYIFYVINRYCLLNEPIRATKVRTLRALLYLNPFYYSPRIRKLEHGVRIREALEKLGPIFIKFGQALSVRADLLPPEVIKEVSKLQDNVPPFDNKIAAAQIEKAAQKPIDEIFKSFEHTPLASASVAQVHGAILKDGEEVVVKVLRPGIDKILKLDTSLMLFFATLLSKLKEIRRFKPVEIVKEINQSFFDELDLVREAANASQIRRNFENSPIHYVPKIYWEYTSPSVMVMERVSGVRVSDIETLDALGVDRRLLAQRGVEIFYSQVFNDCFFHADMHPGNMFIDVTNPADPKYISIDFGIVGTLNRDDQRYLAGNFLAFFQRDYRKVAELHIESGWVPSDTRVDVLESAIRTVCEPIFERPMREISLGYTLMQLFAVARRFKMNIQPQLTLLQKTLFHVEGLGQKLCPELNIWETSRPILEKWMKEQMGLRGFYHRTMENMPRVSDKLPELPRMVFDILQQTQMNLKQPQVSEPKPDKKPKKKRYNLILGSGVVLTSLGIIYSFNKDLTPIVKLQDFISAHSTGFVIAGIGCLIYYSFRKER</sequence>
<evidence type="ECO:0000256" key="8">
    <source>
        <dbReference type="ARBA" id="ARBA00022741"/>
    </source>
</evidence>
<evidence type="ECO:0000313" key="15">
    <source>
        <dbReference type="EMBL" id="AIT09253.1"/>
    </source>
</evidence>
<keyword evidence="7 13" id="KW-0812">Transmembrane</keyword>
<evidence type="ECO:0000259" key="14">
    <source>
        <dbReference type="Pfam" id="PF03109"/>
    </source>
</evidence>
<dbReference type="GO" id="GO:0016301">
    <property type="term" value="F:kinase activity"/>
    <property type="evidence" value="ECO:0007669"/>
    <property type="project" value="UniProtKB-KW"/>
</dbReference>
<evidence type="ECO:0000256" key="3">
    <source>
        <dbReference type="ARBA" id="ARBA00022475"/>
    </source>
</evidence>
<evidence type="ECO:0000256" key="7">
    <source>
        <dbReference type="ARBA" id="ARBA00022692"/>
    </source>
</evidence>
<dbReference type="Pfam" id="PF03109">
    <property type="entry name" value="ABC1"/>
    <property type="match status" value="1"/>
</dbReference>
<dbReference type="RefSeq" id="WP_040008848.1">
    <property type="nucleotide sequence ID" value="NZ_CP009574.1"/>
</dbReference>
<organism evidence="15 16">
    <name type="scientific">Candidatus Francisella endociliophora</name>
    <dbReference type="NCBI Taxonomy" id="653937"/>
    <lineage>
        <taxon>Bacteria</taxon>
        <taxon>Pseudomonadati</taxon>
        <taxon>Pseudomonadota</taxon>
        <taxon>Gammaproteobacteria</taxon>
        <taxon>Thiotrichales</taxon>
        <taxon>Francisellaceae</taxon>
        <taxon>Francisella</taxon>
    </lineage>
</organism>
<dbReference type="PANTHER" id="PTHR10566:SF113">
    <property type="entry name" value="PROTEIN ACTIVITY OF BC1 COMPLEX KINASE 7, CHLOROPLASTIC"/>
    <property type="match status" value="1"/>
</dbReference>
<keyword evidence="4" id="KW-0997">Cell inner membrane</keyword>
<keyword evidence="16" id="KW-1185">Reference proteome</keyword>
<dbReference type="Proteomes" id="UP000029672">
    <property type="component" value="Chromosome"/>
</dbReference>
<comment type="pathway">
    <text evidence="1">Cofactor biosynthesis; ubiquinone biosynthesis [regulation].</text>
</comment>
<evidence type="ECO:0000256" key="11">
    <source>
        <dbReference type="ARBA" id="ARBA00022989"/>
    </source>
</evidence>
<dbReference type="UniPathway" id="UPA00232"/>
<dbReference type="InterPro" id="IPR010232">
    <property type="entry name" value="UbiB"/>
</dbReference>
<keyword evidence="11 13" id="KW-1133">Transmembrane helix</keyword>
<reference evidence="15 16" key="1">
    <citation type="submission" date="2014-10" db="EMBL/GenBank/DDBJ databases">
        <title>Whole genome sequence of Francisella endociliophora strain FSC1006, isolated from a laboratory culture of the marine ciliate Euplotes raikovi.</title>
        <authorList>
            <person name="Granberg M."/>
            <person name="Backman S."/>
            <person name="Lundmark E."/>
            <person name="Nilsson E."/>
            <person name="Karlsson E."/>
            <person name="Thelaus J."/>
            <person name="Ohrman C."/>
            <person name="Larkeryd A."/>
            <person name="Stenberg P."/>
        </authorList>
    </citation>
    <scope>NUCLEOTIDE SEQUENCE [LARGE SCALE GENOMIC DNA]</scope>
    <source>
        <strain evidence="15 16">FSC1006</strain>
    </source>
</reference>
<evidence type="ECO:0000256" key="10">
    <source>
        <dbReference type="ARBA" id="ARBA00022840"/>
    </source>
</evidence>
<evidence type="ECO:0000256" key="4">
    <source>
        <dbReference type="ARBA" id="ARBA00022519"/>
    </source>
</evidence>
<dbReference type="HOGENOM" id="CLU_006533_0_0_6"/>
<accession>A0A097ENW0</accession>
<keyword evidence="8" id="KW-0547">Nucleotide-binding</keyword>
<keyword evidence="12 13" id="KW-0472">Membrane</keyword>
<keyword evidence="6" id="KW-0831">Ubiquinone biosynthesis</keyword>
<dbReference type="PANTHER" id="PTHR10566">
    <property type="entry name" value="CHAPERONE-ACTIVITY OF BC1 COMPLEX CABC1 -RELATED"/>
    <property type="match status" value="1"/>
</dbReference>
<dbReference type="NCBIfam" id="TIGR01982">
    <property type="entry name" value="UbiB"/>
    <property type="match status" value="1"/>
</dbReference>
<dbReference type="CDD" id="cd13972">
    <property type="entry name" value="UbiB"/>
    <property type="match status" value="1"/>
</dbReference>
<dbReference type="SUPFAM" id="SSF56112">
    <property type="entry name" value="Protein kinase-like (PK-like)"/>
    <property type="match status" value="1"/>
</dbReference>
<dbReference type="KEGG" id="frf:LO80_04230"/>
<dbReference type="AlphaFoldDB" id="A0A097ENW0"/>
<dbReference type="InterPro" id="IPR045308">
    <property type="entry name" value="UbiB_bact"/>
</dbReference>
<feature type="transmembrane region" description="Helical" evidence="13">
    <location>
        <begin position="527"/>
        <end position="548"/>
    </location>
</feature>
<feature type="domain" description="ABC1 atypical kinase-like" evidence="14">
    <location>
        <begin position="92"/>
        <end position="341"/>
    </location>
</feature>
<feature type="transmembrane region" description="Helical" evidence="13">
    <location>
        <begin position="495"/>
        <end position="515"/>
    </location>
</feature>
<dbReference type="GO" id="GO:0006744">
    <property type="term" value="P:ubiquinone biosynthetic process"/>
    <property type="evidence" value="ECO:0007669"/>
    <property type="project" value="UniProtKB-UniPathway"/>
</dbReference>
<protein>
    <submittedName>
        <fullName evidence="15">Ubiquinone biosynthesis protein UbiB</fullName>
    </submittedName>
</protein>
<dbReference type="InterPro" id="IPR011009">
    <property type="entry name" value="Kinase-like_dom_sf"/>
</dbReference>
<evidence type="ECO:0000256" key="9">
    <source>
        <dbReference type="ARBA" id="ARBA00022777"/>
    </source>
</evidence>
<evidence type="ECO:0000256" key="12">
    <source>
        <dbReference type="ARBA" id="ARBA00023136"/>
    </source>
</evidence>
<proteinExistence type="inferred from homology"/>
<keyword evidence="10" id="KW-0067">ATP-binding</keyword>
<keyword evidence="9" id="KW-0418">Kinase</keyword>
<evidence type="ECO:0000256" key="6">
    <source>
        <dbReference type="ARBA" id="ARBA00022688"/>
    </source>
</evidence>
<gene>
    <name evidence="15" type="ORF">LO80_04230</name>
</gene>
<name>A0A097ENW0_9GAMM</name>